<dbReference type="EMBL" id="JAASQI010000005">
    <property type="protein sequence ID" value="NIJ58576.1"/>
    <property type="molecule type" value="Genomic_DNA"/>
</dbReference>
<protein>
    <recommendedName>
        <fullName evidence="1">chorismate mutase</fullName>
        <ecNumber evidence="1">5.4.99.5</ecNumber>
    </recommendedName>
</protein>
<name>A0ABX0V063_9HYPH</name>
<feature type="domain" description="Chorismate mutase" evidence="3">
    <location>
        <begin position="3"/>
        <end position="94"/>
    </location>
</feature>
<dbReference type="Proteomes" id="UP001429580">
    <property type="component" value="Unassembled WGS sequence"/>
</dbReference>
<evidence type="ECO:0000313" key="5">
    <source>
        <dbReference type="Proteomes" id="UP001429580"/>
    </source>
</evidence>
<dbReference type="InterPro" id="IPR051331">
    <property type="entry name" value="Chorismate_mutase-related"/>
</dbReference>
<dbReference type="SUPFAM" id="SSF48600">
    <property type="entry name" value="Chorismate mutase II"/>
    <property type="match status" value="1"/>
</dbReference>
<dbReference type="PANTHER" id="PTHR38041">
    <property type="entry name" value="CHORISMATE MUTASE"/>
    <property type="match status" value="1"/>
</dbReference>
<evidence type="ECO:0000259" key="3">
    <source>
        <dbReference type="PROSITE" id="PS51168"/>
    </source>
</evidence>
<dbReference type="InterPro" id="IPR036263">
    <property type="entry name" value="Chorismate_II_sf"/>
</dbReference>
<evidence type="ECO:0000256" key="2">
    <source>
        <dbReference type="ARBA" id="ARBA00023235"/>
    </source>
</evidence>
<dbReference type="PANTHER" id="PTHR38041:SF1">
    <property type="entry name" value="CHORISMATE MUTASE"/>
    <property type="match status" value="1"/>
</dbReference>
<dbReference type="InterPro" id="IPR036979">
    <property type="entry name" value="CM_dom_sf"/>
</dbReference>
<keyword evidence="4" id="KW-0456">Lyase</keyword>
<organism evidence="4 5">
    <name type="scientific">Pseudochelatococcus lubricantis</name>
    <dbReference type="NCBI Taxonomy" id="1538102"/>
    <lineage>
        <taxon>Bacteria</taxon>
        <taxon>Pseudomonadati</taxon>
        <taxon>Pseudomonadota</taxon>
        <taxon>Alphaproteobacteria</taxon>
        <taxon>Hyphomicrobiales</taxon>
        <taxon>Chelatococcaceae</taxon>
        <taxon>Pseudochelatococcus</taxon>
    </lineage>
</organism>
<dbReference type="InterPro" id="IPR002701">
    <property type="entry name" value="CM_II_prokaryot"/>
</dbReference>
<reference evidence="4 5" key="1">
    <citation type="submission" date="2020-03" db="EMBL/GenBank/DDBJ databases">
        <title>Genomic Encyclopedia of Type Strains, Phase IV (KMG-IV): sequencing the most valuable type-strain genomes for metagenomic binning, comparative biology and taxonomic classification.</title>
        <authorList>
            <person name="Goeker M."/>
        </authorList>
    </citation>
    <scope>NUCLEOTIDE SEQUENCE [LARGE SCALE GENOMIC DNA]</scope>
    <source>
        <strain evidence="4 5">DSM 103870</strain>
    </source>
</reference>
<gene>
    <name evidence="4" type="ORF">FHS82_002424</name>
</gene>
<dbReference type="PROSITE" id="PS51168">
    <property type="entry name" value="CHORISMATE_MUT_2"/>
    <property type="match status" value="1"/>
</dbReference>
<keyword evidence="5" id="KW-1185">Reference proteome</keyword>
<keyword evidence="4" id="KW-0670">Pyruvate</keyword>
<dbReference type="SMART" id="SM00830">
    <property type="entry name" value="CM_2"/>
    <property type="match status" value="1"/>
</dbReference>
<dbReference type="EC" id="5.4.99.5" evidence="1"/>
<dbReference type="Pfam" id="PF01817">
    <property type="entry name" value="CM_2"/>
    <property type="match status" value="1"/>
</dbReference>
<dbReference type="Gene3D" id="1.20.59.10">
    <property type="entry name" value="Chorismate mutase"/>
    <property type="match status" value="1"/>
</dbReference>
<evidence type="ECO:0000313" key="4">
    <source>
        <dbReference type="EMBL" id="NIJ58576.1"/>
    </source>
</evidence>
<proteinExistence type="predicted"/>
<sequence length="97" mass="10655">MADAPENALTGFRAEIDAIDAEIVALLARRMAVVDRVIVAKRSHGLPALIPARVEEVAGQVRRHAGELGAPPDLAEAVWRTMMDWVIAYEDERLSPR</sequence>
<dbReference type="RefSeq" id="WP_166953082.1">
    <property type="nucleotide sequence ID" value="NZ_JAASQI010000005.1"/>
</dbReference>
<dbReference type="GO" id="GO:0043904">
    <property type="term" value="F:isochorismate pyruvate lyase activity"/>
    <property type="evidence" value="ECO:0007669"/>
    <property type="project" value="UniProtKB-EC"/>
</dbReference>
<keyword evidence="2" id="KW-0413">Isomerase</keyword>
<comment type="caution">
    <text evidence="4">The sequence shown here is derived from an EMBL/GenBank/DDBJ whole genome shotgun (WGS) entry which is preliminary data.</text>
</comment>
<evidence type="ECO:0000256" key="1">
    <source>
        <dbReference type="ARBA" id="ARBA00012404"/>
    </source>
</evidence>
<accession>A0ABX0V063</accession>